<dbReference type="SMR" id="Q059A6"/>
<reference evidence="2 6" key="6">
    <citation type="journal article" date="2005" name="PLoS Comput. Biol.">
        <title>Combined evidence annotation of transposable elements in genome sequences.</title>
        <authorList>
            <person name="Quesneville H."/>
            <person name="Bergman C.M."/>
            <person name="Andrieu O."/>
            <person name="Autard D."/>
            <person name="Nouaud D."/>
            <person name="Ashburner M."/>
            <person name="Anxolabehere D."/>
        </authorList>
    </citation>
    <scope>NUCLEOTIDE SEQUENCE [LARGE SCALE GENOMIC DNA]</scope>
    <source>
        <strain evidence="6">Berkeley</strain>
    </source>
</reference>
<reference evidence="2 6" key="5">
    <citation type="journal article" date="2002" name="Genome Biol.">
        <title>Heterochromatic sequences in a Drosophila whole-genome shotgun assembly.</title>
        <authorList>
            <person name="Hoskins R.A."/>
            <person name="Smith C.D."/>
            <person name="Carlson J.W."/>
            <person name="Carvalho A.B."/>
            <person name="Halpern A."/>
            <person name="Kaminker J.S."/>
            <person name="Kennedy C."/>
            <person name="Mungall C.J."/>
            <person name="Sullivan B.A."/>
            <person name="Sutton G.G."/>
            <person name="Yasuhara J.C."/>
            <person name="Wakimoto B.T."/>
            <person name="Myers E.W."/>
            <person name="Celniker S.E."/>
            <person name="Rubin G.M."/>
            <person name="Karpen G.H."/>
        </authorList>
    </citation>
    <scope>NUCLEOTIDE SEQUENCE [LARGE SCALE GENOMIC DNA]</scope>
    <source>
        <strain evidence="6">Berkeley</strain>
    </source>
</reference>
<reference evidence="6" key="2">
    <citation type="journal article" date="2002" name="Genome Biol.">
        <title>Finishing a whole-genome shotgun: release 3 of the Drosophila melanogaster euchromatic genome sequence.</title>
        <authorList>
            <person name="Celniker S.E."/>
            <person name="Wheeler D.A."/>
            <person name="Kronmiller B."/>
            <person name="Carlson J.W."/>
            <person name="Halpern A."/>
            <person name="Patel S."/>
            <person name="Adams M."/>
            <person name="Champe M."/>
            <person name="Dugan S.P."/>
            <person name="Frise E."/>
            <person name="Hodgson A."/>
            <person name="George R.A."/>
            <person name="Hoskins R.A."/>
            <person name="Laverty T."/>
            <person name="Muzny D.M."/>
            <person name="Nelson C.R."/>
            <person name="Pacleb J.M."/>
            <person name="Park S."/>
            <person name="Pfeiffer B.D."/>
            <person name="Richards S."/>
            <person name="Sodergren E.J."/>
            <person name="Svirskas R."/>
            <person name="Tabor P.E."/>
            <person name="Wan K."/>
            <person name="Stapleton M."/>
            <person name="Sutton G.G."/>
            <person name="Venter C."/>
            <person name="Weinstock G."/>
            <person name="Scherer S.E."/>
            <person name="Myers E.W."/>
            <person name="Gibbs R.A."/>
            <person name="Rubin G.M."/>
        </authorList>
    </citation>
    <scope>NUCLEOTIDE SEQUENCE [LARGE SCALE GENOMIC DNA]</scope>
    <source>
        <strain evidence="6">Berkeley</strain>
    </source>
</reference>
<feature type="region of interest" description="Disordered" evidence="1">
    <location>
        <begin position="1"/>
        <end position="35"/>
    </location>
</feature>
<dbReference type="EMBL" id="BT029062">
    <property type="protein sequence ID" value="ABJ16995.1"/>
    <property type="molecule type" value="mRNA"/>
</dbReference>
<reference evidence="2" key="11">
    <citation type="journal article" date="2015" name="G3 (Bethesda)">
        <title>Gene Model Annotations for Drosophila melanogaster: Impact of High-Throughput Data.</title>
        <authorList>
            <consortium name="FlyBase Consortium"/>
            <person name="Matthews B.B."/>
            <person name="Dos Santos G."/>
            <person name="Crosby M.A."/>
            <person name="Emmert D.B."/>
            <person name="St Pierre S.E."/>
            <person name="Gramates L.S."/>
            <person name="Zhou P."/>
            <person name="Schroeder A.J."/>
            <person name="Falls K."/>
            <person name="Strelets V."/>
            <person name="Russo S.M."/>
            <person name="Gelbart W.M."/>
            <person name="null"/>
        </authorList>
    </citation>
    <scope>NUCLEOTIDE SEQUENCE</scope>
</reference>
<reference evidence="2 6" key="9">
    <citation type="journal article" date="2007" name="Science">
        <title>The Release 5.1 annotation of Drosophila melanogaster heterochromatin.</title>
        <authorList>
            <person name="Smith C.D."/>
            <person name="Shu S."/>
            <person name="Mungall C.J."/>
            <person name="Karpen G.H."/>
        </authorList>
    </citation>
    <scope>NUCLEOTIDE SEQUENCE [LARGE SCALE GENOMIC DNA]</scope>
    <source>
        <strain evidence="6">Berkeley</strain>
    </source>
</reference>
<keyword evidence="6" id="KW-1185">Reference proteome</keyword>
<dbReference type="Proteomes" id="UP000000803">
    <property type="component" value="Chromosome 2L"/>
</dbReference>
<sequence length="162" mass="18481">MGKSTGSSFKPVKRLNRKIKEPVSPKLSANQNVTPTRRIKRINTPVAVDPSPSPSVVARRARTSAALKSFINKYRREHPGKLRAEVVSIWRKMSVEEKQAFQRIGTIQETPTHVHFEEEEVPVPISNDVIDIVEVSPPIPERNPSIFRYFLNAINRALHMFY</sequence>
<dbReference type="AGR" id="FB:FBgn0051861"/>
<protein>
    <submittedName>
        <fullName evidence="4">GEO11841p1</fullName>
    </submittedName>
    <submittedName>
        <fullName evidence="3">IP07214p</fullName>
    </submittedName>
</protein>
<dbReference type="KEGG" id="dme:Dmel_CG31861"/>
<evidence type="ECO:0000313" key="5">
    <source>
        <dbReference type="FlyBase" id="FBgn0051861"/>
    </source>
</evidence>
<dbReference type="HOGENOM" id="CLU_1637171_0_0_1"/>
<gene>
    <name evidence="2" type="primary">Dmel\CG31861</name>
    <name evidence="2" type="synonym">CG17215</name>
    <name evidence="3 5" type="ORF">CG31861</name>
    <name evidence="2" type="ORF">Dmel_CG31861</name>
</gene>
<reference evidence="2" key="12">
    <citation type="journal article" date="2015" name="G3 (Bethesda)">
        <title>Gene Model Annotations for Drosophila melanogaster: The Rule-Benders.</title>
        <authorList>
            <consortium name="FlyBase Consortium"/>
            <person name="Crosby M.A."/>
            <person name="Gramates L.S."/>
            <person name="Dos Santos G."/>
            <person name="Matthews B.B."/>
            <person name="St Pierre S.E."/>
            <person name="Zhou P."/>
            <person name="Schroeder A.J."/>
            <person name="Falls K."/>
            <person name="Emmert D.B."/>
            <person name="Russo S.M."/>
            <person name="Gelbart W.M."/>
            <person name="null"/>
        </authorList>
    </citation>
    <scope>NUCLEOTIDE SEQUENCE</scope>
</reference>
<evidence type="ECO:0000313" key="3">
    <source>
        <dbReference type="EMBL" id="ABJ16995.1"/>
    </source>
</evidence>
<reference evidence="6" key="4">
    <citation type="journal article" date="2002" name="Genome Biol.">
        <title>The transposable elements of the Drosophila melanogaster euchromatin: a genomics perspective.</title>
        <authorList>
            <person name="Kaminker J.S."/>
            <person name="Bergman C.M."/>
            <person name="Kronmiller B."/>
            <person name="Carlson J."/>
            <person name="Svirskas R."/>
            <person name="Patel S."/>
            <person name="Frise E."/>
            <person name="Wheeler D.A."/>
            <person name="Lewis S.E."/>
            <person name="Rubin G.M."/>
            <person name="Ashburner M."/>
            <person name="Celniker S.E."/>
        </authorList>
    </citation>
    <scope>NUCLEOTIDE SEQUENCE [LARGE SCALE GENOMIC DNA]</scope>
    <source>
        <strain evidence="6">Berkeley</strain>
    </source>
</reference>
<dbReference type="OrthoDB" id="7872762at2759"/>
<dbReference type="FlyBase" id="FBgn0051861">
    <property type="gene designation" value="CG31861"/>
</dbReference>
<reference evidence="3" key="8">
    <citation type="submission" date="2006-10" db="EMBL/GenBank/DDBJ databases">
        <authorList>
            <person name="Stapleton M."/>
            <person name="Carlson J."/>
            <person name="Frise E."/>
            <person name="Kapadia B."/>
            <person name="Park S."/>
            <person name="Wan K."/>
            <person name="Yu C."/>
            <person name="Celniker S."/>
        </authorList>
    </citation>
    <scope>NUCLEOTIDE SEQUENCE</scope>
</reference>
<dbReference type="InParanoid" id="Q059A6"/>
<organism evidence="3">
    <name type="scientific">Drosophila melanogaster</name>
    <name type="common">Fruit fly</name>
    <dbReference type="NCBI Taxonomy" id="7227"/>
    <lineage>
        <taxon>Eukaryota</taxon>
        <taxon>Metazoa</taxon>
        <taxon>Ecdysozoa</taxon>
        <taxon>Arthropoda</taxon>
        <taxon>Hexapoda</taxon>
        <taxon>Insecta</taxon>
        <taxon>Pterygota</taxon>
        <taxon>Neoptera</taxon>
        <taxon>Endopterygota</taxon>
        <taxon>Diptera</taxon>
        <taxon>Brachycera</taxon>
        <taxon>Muscomorpha</taxon>
        <taxon>Ephydroidea</taxon>
        <taxon>Drosophilidae</taxon>
        <taxon>Drosophila</taxon>
        <taxon>Sophophora</taxon>
    </lineage>
</organism>
<evidence type="ECO:0000256" key="1">
    <source>
        <dbReference type="SAM" id="MobiDB-lite"/>
    </source>
</evidence>
<dbReference type="RefSeq" id="NP_723731.1">
    <property type="nucleotide sequence ID" value="NM_164997.4"/>
</dbReference>
<dbReference type="VEuPathDB" id="VectorBase:FBgn0051861"/>
<evidence type="ECO:0000313" key="4">
    <source>
        <dbReference type="EMBL" id="ANY27133.1"/>
    </source>
</evidence>
<dbReference type="GeneID" id="318988"/>
<evidence type="ECO:0000313" key="2">
    <source>
        <dbReference type="EMBL" id="AAN10806.1"/>
    </source>
</evidence>
<dbReference type="PaxDb" id="7227-FBpp0292111"/>
<reference evidence="2" key="7">
    <citation type="submission" date="2006-08" db="EMBL/GenBank/DDBJ databases">
        <authorList>
            <person name="Celniker S."/>
            <person name="Carlson J."/>
            <person name="Wan K."/>
            <person name="Frise E."/>
            <person name="Hoskins R."/>
            <person name="Park S."/>
            <person name="Svirskas R."/>
            <person name="Rubin G."/>
        </authorList>
    </citation>
    <scope>NUCLEOTIDE SEQUENCE</scope>
</reference>
<reference evidence="2" key="13">
    <citation type="journal article" date="2015" name="Genome Res.">
        <title>The Release 6 reference sequence of the Drosophila melanogaster genome.</title>
        <authorList>
            <person name="Hoskins R.A."/>
            <person name="Carlson J.W."/>
            <person name="Wan K.H."/>
            <person name="Park S."/>
            <person name="Mendez I."/>
            <person name="Galle S.E."/>
            <person name="Booth B.W."/>
            <person name="Pfeiffer B.D."/>
            <person name="George R.A."/>
            <person name="Svirskas R."/>
            <person name="Krzywinski M."/>
            <person name="Schein J."/>
            <person name="Accardo M.C."/>
            <person name="Damia E."/>
            <person name="Messina G."/>
            <person name="Mendez-Lago M."/>
            <person name="de Pablos B."/>
            <person name="Demakova O.V."/>
            <person name="Andreyeva E.N."/>
            <person name="Boldyreva L.V."/>
            <person name="Marra M."/>
            <person name="Carvalho A.B."/>
            <person name="Dimitri P."/>
            <person name="Villasante A."/>
            <person name="Zhimulev I.F."/>
            <person name="Rubin G.M."/>
            <person name="Karpen G.H."/>
            <person name="Celniker S.E."/>
        </authorList>
    </citation>
    <scope>NUCLEOTIDE SEQUENCE</scope>
</reference>
<dbReference type="EMBL" id="AE014134">
    <property type="protein sequence ID" value="AAN10806.1"/>
    <property type="molecule type" value="Genomic_DNA"/>
</dbReference>
<dbReference type="BioGRID-ORCS" id="318988">
    <property type="hits" value="0 hits in 1 CRISPR screen"/>
</dbReference>
<dbReference type="Bgee" id="FBgn0051861">
    <property type="expression patterns" value="Expressed in early elongation stage spermatid (Drosophila) in testis and 24 other cell types or tissues"/>
</dbReference>
<dbReference type="DNASU" id="318988"/>
<reference evidence="4" key="14">
    <citation type="submission" date="2016-07" db="EMBL/GenBank/DDBJ databases">
        <authorList>
            <person name="Wan K."/>
            <person name="Booth B."/>
            <person name="Spirohn K."/>
            <person name="Hao T."/>
            <person name="Hu Y."/>
            <person name="Calderwood M."/>
            <person name="Hill D."/>
            <person name="Mohr S."/>
            <person name="Vidal M."/>
            <person name="Celniker S."/>
            <person name="Perrimon N."/>
        </authorList>
    </citation>
    <scope>NUCLEOTIDE SEQUENCE</scope>
</reference>
<dbReference type="CDD" id="cd00084">
    <property type="entry name" value="HMG-box_SF"/>
    <property type="match status" value="1"/>
</dbReference>
<proteinExistence type="evidence at transcript level"/>
<accession>Q059A6</accession>
<reference evidence="2" key="15">
    <citation type="submission" date="2022-11" db="EMBL/GenBank/DDBJ databases">
        <title>Drosophila melanogaster release 4 sequence.</title>
        <authorList>
            <consortium name="Berkeley Drosophila Genome Project"/>
            <person name="Celniker S."/>
            <person name="Carlson J."/>
            <person name="Wan K."/>
            <person name="Pfeiffer B."/>
            <person name="Frise E."/>
            <person name="George R."/>
            <person name="Hoskins R."/>
            <person name="Stapleton M."/>
            <person name="Pacleb J."/>
            <person name="Park S."/>
            <person name="Svirskas R."/>
            <person name="Smith E."/>
            <person name="Yu C."/>
            <person name="Rubin G."/>
        </authorList>
    </citation>
    <scope>NUCLEOTIDE SEQUENCE</scope>
</reference>
<dbReference type="AlphaFoldDB" id="Q059A6"/>
<reference evidence="2 6" key="10">
    <citation type="journal article" date="2007" name="Science">
        <title>Sequence finishing and mapping of Drosophila melanogaster heterochromatin.</title>
        <authorList>
            <person name="Hoskins R.A."/>
            <person name="Carlson J.W."/>
            <person name="Kennedy C."/>
            <person name="Acevedo D."/>
            <person name="Evans-Holm M."/>
            <person name="Frise E."/>
            <person name="Wan K.H."/>
            <person name="Park S."/>
            <person name="Mendez-Lago M."/>
            <person name="Rossi F."/>
            <person name="Villasante A."/>
            <person name="Dimitri P."/>
            <person name="Karpen G.H."/>
            <person name="Celniker S.E."/>
        </authorList>
    </citation>
    <scope>NUCLEOTIDE SEQUENCE [LARGE SCALE GENOMIC DNA]</scope>
    <source>
        <strain evidence="6">Berkeley</strain>
    </source>
</reference>
<name>Q059A6_DROME</name>
<evidence type="ECO:0000313" key="6">
    <source>
        <dbReference type="Proteomes" id="UP000000803"/>
    </source>
</evidence>
<dbReference type="EMBL" id="KX531323">
    <property type="protein sequence ID" value="ANY27133.1"/>
    <property type="molecule type" value="mRNA"/>
</dbReference>
<reference evidence="2" key="16">
    <citation type="submission" date="2022-11" db="EMBL/GenBank/DDBJ databases">
        <authorList>
            <consortium name="FlyBase"/>
        </authorList>
    </citation>
    <scope>NUCLEOTIDE SEQUENCE</scope>
</reference>
<reference evidence="2 6" key="1">
    <citation type="journal article" date="2000" name="Science">
        <title>The genome sequence of Drosophila melanogaster.</title>
        <authorList>
            <person name="Adams M.D."/>
            <person name="Celniker S.E."/>
            <person name="Holt R.A."/>
            <person name="Evans C.A."/>
            <person name="Gocayne J.D."/>
            <person name="Amanatides P.G."/>
            <person name="Scherer S.E."/>
            <person name="Li P.W."/>
            <person name="Hoskins R.A."/>
            <person name="Galle R.F."/>
            <person name="George R.A."/>
            <person name="Lewis S.E."/>
            <person name="Richards S."/>
            <person name="Ashburner M."/>
            <person name="Henderson S.N."/>
            <person name="Sutton G.G."/>
            <person name="Wortman J.R."/>
            <person name="Yandell M.D."/>
            <person name="Zhang Q."/>
            <person name="Chen L.X."/>
            <person name="Brandon R.C."/>
            <person name="Rogers Y.H."/>
            <person name="Blazej R.G."/>
            <person name="Champe M."/>
            <person name="Pfeiffer B.D."/>
            <person name="Wan K.H."/>
            <person name="Doyle C."/>
            <person name="Baxter E.G."/>
            <person name="Helt G."/>
            <person name="Nelson C.R."/>
            <person name="Gabor G.L."/>
            <person name="Abril J.F."/>
            <person name="Agbayani A."/>
            <person name="An H.J."/>
            <person name="Andrews-Pfannkoch C."/>
            <person name="Baldwin D."/>
            <person name="Ballew R.M."/>
            <person name="Basu A."/>
            <person name="Baxendale J."/>
            <person name="Bayraktaroglu L."/>
            <person name="Beasley E.M."/>
            <person name="Beeson K.Y."/>
            <person name="Benos P.V."/>
            <person name="Berman B.P."/>
            <person name="Bhandari D."/>
            <person name="Bolshakov S."/>
            <person name="Borkova D."/>
            <person name="Botchan M.R."/>
            <person name="Bouck J."/>
            <person name="Brokstein P."/>
            <person name="Brottier P."/>
            <person name="Burtis K.C."/>
            <person name="Busam D.A."/>
            <person name="Butler H."/>
            <person name="Cadieu E."/>
            <person name="Center A."/>
            <person name="Chandra I."/>
            <person name="Cherry J.M."/>
            <person name="Cawley S."/>
            <person name="Dahlke C."/>
            <person name="Davenport L.B."/>
            <person name="Davies P."/>
            <person name="de Pablos B."/>
            <person name="Delcher A."/>
            <person name="Deng Z."/>
            <person name="Mays A.D."/>
            <person name="Dew I."/>
            <person name="Dietz S.M."/>
            <person name="Dodson K."/>
            <person name="Doup L.E."/>
            <person name="Downes M."/>
            <person name="Dugan-Rocha S."/>
            <person name="Dunkov B.C."/>
            <person name="Dunn P."/>
            <person name="Durbin K.J."/>
            <person name="Evangelista C.C."/>
            <person name="Ferraz C."/>
            <person name="Ferriera S."/>
            <person name="Fleischmann W."/>
            <person name="Fosler C."/>
            <person name="Gabrielian A.E."/>
            <person name="Garg N.S."/>
            <person name="Gelbart W.M."/>
            <person name="Glasser K."/>
            <person name="Glodek A."/>
            <person name="Gong F."/>
            <person name="Gorrell J.H."/>
            <person name="Gu Z."/>
            <person name="Guan P."/>
            <person name="Harris M."/>
            <person name="Harris N.L."/>
            <person name="Harvey D."/>
            <person name="Heiman T.J."/>
            <person name="Hernandez J.R."/>
            <person name="Houck J."/>
            <person name="Hostin D."/>
            <person name="Houston K.A."/>
            <person name="Howland T.J."/>
            <person name="Wei M.H."/>
            <person name="Ibegwam C."/>
            <person name="Jalali M."/>
            <person name="Kalush F."/>
            <person name="Karpen G.H."/>
            <person name="Ke Z."/>
            <person name="Kennison J.A."/>
            <person name="Ketchum K.A."/>
            <person name="Kimmel B.E."/>
            <person name="Kodira C.D."/>
            <person name="Kraft C."/>
            <person name="Kravitz S."/>
            <person name="Kulp D."/>
            <person name="Lai Z."/>
            <person name="Lasko P."/>
            <person name="Lei Y."/>
            <person name="Levitsky A.A."/>
            <person name="Li J."/>
            <person name="Li Z."/>
            <person name="Liang Y."/>
            <person name="Lin X."/>
            <person name="Liu X."/>
            <person name="Mattei B."/>
            <person name="McIntosh T.C."/>
            <person name="McLeod M.P."/>
            <person name="McPherson D."/>
            <person name="Merkulov G."/>
            <person name="Milshina N.V."/>
            <person name="Mobarry C."/>
            <person name="Morris J."/>
            <person name="Moshrefi A."/>
            <person name="Mount S.M."/>
            <person name="Moy M."/>
            <person name="Murphy B."/>
            <person name="Murphy L."/>
            <person name="Muzny D.M."/>
            <person name="Nelson D.L."/>
            <person name="Nelson D.R."/>
            <person name="Nelson K.A."/>
            <person name="Nixon K."/>
            <person name="Nusskern D.R."/>
            <person name="Pacleb J.M."/>
            <person name="Palazzolo M."/>
            <person name="Pittman G.S."/>
            <person name="Pan S."/>
            <person name="Pollard J."/>
            <person name="Puri V."/>
            <person name="Reese M.G."/>
            <person name="Reinert K."/>
            <person name="Remington K."/>
            <person name="Saunders R.D."/>
            <person name="Scheeler F."/>
            <person name="Shen H."/>
            <person name="Shue B.C."/>
            <person name="Siden-Kiamos I."/>
            <person name="Simpson M."/>
            <person name="Skupski M.P."/>
            <person name="Smith T."/>
            <person name="Spier E."/>
            <person name="Spradling A.C."/>
            <person name="Stapleton M."/>
            <person name="Strong R."/>
            <person name="Sun E."/>
            <person name="Svirskas R."/>
            <person name="Tector C."/>
            <person name="Turner R."/>
            <person name="Venter E."/>
            <person name="Wang A.H."/>
            <person name="Wang X."/>
            <person name="Wang Z.Y."/>
            <person name="Wassarman D.A."/>
            <person name="Weinstock G.M."/>
            <person name="Weissenbach J."/>
            <person name="Williams S.M."/>
            <person name="WoodageT"/>
            <person name="Worley K.C."/>
            <person name="Wu D."/>
            <person name="Yang S."/>
            <person name="Yao Q.A."/>
            <person name="Ye J."/>
            <person name="Yeh R.F."/>
            <person name="Zaveri J.S."/>
            <person name="Zhan M."/>
            <person name="Zhang G."/>
            <person name="Zhao Q."/>
            <person name="Zheng L."/>
            <person name="Zheng X.H."/>
            <person name="Zhong F.N."/>
            <person name="Zhong W."/>
            <person name="Zhou X."/>
            <person name="Zhu S."/>
            <person name="Zhu X."/>
            <person name="Smith H.O."/>
            <person name="Gibbs R.A."/>
            <person name="Myers E.W."/>
            <person name="Rubin G.M."/>
            <person name="Venter J.C."/>
        </authorList>
    </citation>
    <scope>NUCLEOTIDE SEQUENCE [LARGE SCALE GENOMIC DNA]</scope>
    <source>
        <strain evidence="6">Berkeley</strain>
    </source>
</reference>
<reference evidence="6" key="3">
    <citation type="journal article" date="2002" name="Genome Biol.">
        <title>Annotation of the Drosophila melanogaster euchromatic genome: a systematic review.</title>
        <authorList>
            <person name="Misra S."/>
            <person name="Crosby M.A."/>
            <person name="Mungall C.J."/>
            <person name="Matthews B.B."/>
            <person name="Campbell K.S."/>
            <person name="Hradecky P."/>
            <person name="Huang Y."/>
            <person name="Kaminker J.S."/>
            <person name="Millburn G.H."/>
            <person name="Prochnik S.E."/>
            <person name="Smith C.D."/>
            <person name="Tupy J.L."/>
            <person name="Whitfied E.J."/>
            <person name="Bayraktaroglu L."/>
            <person name="Berman B.P."/>
            <person name="Bettencourt B.R."/>
            <person name="Celniker S.E."/>
            <person name="de Grey A.D."/>
            <person name="Drysdale R.A."/>
            <person name="Harris N.L."/>
            <person name="Richter J."/>
            <person name="Russo S."/>
            <person name="Schroeder A.J."/>
            <person name="Shu S.Q."/>
            <person name="Stapleton M."/>
            <person name="Yamada C."/>
            <person name="Ashburner M."/>
            <person name="Gelbart W.M."/>
            <person name="Rubin G.M."/>
            <person name="Lewis S.E."/>
        </authorList>
    </citation>
    <scope>GENOME REANNOTATION</scope>
    <source>
        <strain evidence="6">Berkeley</strain>
    </source>
</reference>